<keyword evidence="1" id="KW-0489">Methyltransferase</keyword>
<evidence type="ECO:0000256" key="3">
    <source>
        <dbReference type="ARBA" id="ARBA00022691"/>
    </source>
</evidence>
<feature type="domain" description="O-methyltransferase dimerisation" evidence="5">
    <location>
        <begin position="26"/>
        <end position="100"/>
    </location>
</feature>
<dbReference type="InterPro" id="IPR012967">
    <property type="entry name" value="COMT_dimerisation"/>
</dbReference>
<dbReference type="PROSITE" id="PS51683">
    <property type="entry name" value="SAM_OMT_II"/>
    <property type="match status" value="1"/>
</dbReference>
<dbReference type="RefSeq" id="WP_258781119.1">
    <property type="nucleotide sequence ID" value="NZ_JANUGP010000021.1"/>
</dbReference>
<evidence type="ECO:0000259" key="4">
    <source>
        <dbReference type="Pfam" id="PF00891"/>
    </source>
</evidence>
<keyword evidence="7" id="KW-1185">Reference proteome</keyword>
<feature type="domain" description="O-methyltransferase C-terminal" evidence="4">
    <location>
        <begin position="127"/>
        <end position="330"/>
    </location>
</feature>
<evidence type="ECO:0000259" key="5">
    <source>
        <dbReference type="Pfam" id="PF08100"/>
    </source>
</evidence>
<dbReference type="Pfam" id="PF08100">
    <property type="entry name" value="Dimerisation"/>
    <property type="match status" value="1"/>
</dbReference>
<dbReference type="InterPro" id="IPR001077">
    <property type="entry name" value="COMT_C"/>
</dbReference>
<dbReference type="EMBL" id="JANUGP010000021">
    <property type="protein sequence ID" value="MCS0604420.1"/>
    <property type="molecule type" value="Genomic_DNA"/>
</dbReference>
<dbReference type="SUPFAM" id="SSF46785">
    <property type="entry name" value="Winged helix' DNA-binding domain"/>
    <property type="match status" value="1"/>
</dbReference>
<dbReference type="PANTHER" id="PTHR43712">
    <property type="entry name" value="PUTATIVE (AFU_ORTHOLOGUE AFUA_4G14580)-RELATED"/>
    <property type="match status" value="1"/>
</dbReference>
<dbReference type="CDD" id="cd02440">
    <property type="entry name" value="AdoMet_MTases"/>
    <property type="match status" value="1"/>
</dbReference>
<dbReference type="InterPro" id="IPR036390">
    <property type="entry name" value="WH_DNA-bd_sf"/>
</dbReference>
<dbReference type="Pfam" id="PF00891">
    <property type="entry name" value="Methyltransf_2"/>
    <property type="match status" value="1"/>
</dbReference>
<evidence type="ECO:0000313" key="7">
    <source>
        <dbReference type="Proteomes" id="UP001205612"/>
    </source>
</evidence>
<protein>
    <submittedName>
        <fullName evidence="6">Acetylserotonin O-methyltransferase</fullName>
    </submittedName>
</protein>
<keyword evidence="2" id="KW-0808">Transferase</keyword>
<dbReference type="PANTHER" id="PTHR43712:SF2">
    <property type="entry name" value="O-METHYLTRANSFERASE CICE"/>
    <property type="match status" value="1"/>
</dbReference>
<dbReference type="Proteomes" id="UP001205612">
    <property type="component" value="Unassembled WGS sequence"/>
</dbReference>
<keyword evidence="3" id="KW-0949">S-adenosyl-L-methionine</keyword>
<evidence type="ECO:0000256" key="2">
    <source>
        <dbReference type="ARBA" id="ARBA00022679"/>
    </source>
</evidence>
<reference evidence="6 7" key="1">
    <citation type="submission" date="2022-08" db="EMBL/GenBank/DDBJ databases">
        <authorList>
            <person name="Somphong A."/>
            <person name="Phongsopitanun W."/>
        </authorList>
    </citation>
    <scope>NUCLEOTIDE SEQUENCE [LARGE SCALE GENOMIC DNA]</scope>
    <source>
        <strain evidence="6 7">LP11</strain>
    </source>
</reference>
<dbReference type="InterPro" id="IPR016461">
    <property type="entry name" value="COMT-like"/>
</dbReference>
<dbReference type="PIRSF" id="PIRSF005739">
    <property type="entry name" value="O-mtase"/>
    <property type="match status" value="1"/>
</dbReference>
<gene>
    <name evidence="6" type="ORF">NX794_24875</name>
</gene>
<dbReference type="Gene3D" id="1.10.10.10">
    <property type="entry name" value="Winged helix-like DNA-binding domain superfamily/Winged helix DNA-binding domain"/>
    <property type="match status" value="1"/>
</dbReference>
<comment type="caution">
    <text evidence="6">The sequence shown here is derived from an EMBL/GenBank/DDBJ whole genome shotgun (WGS) entry which is preliminary data.</text>
</comment>
<dbReference type="InterPro" id="IPR029063">
    <property type="entry name" value="SAM-dependent_MTases_sf"/>
</dbReference>
<dbReference type="Gene3D" id="3.40.50.150">
    <property type="entry name" value="Vaccinia Virus protein VP39"/>
    <property type="match status" value="1"/>
</dbReference>
<name>A0ABT2B7C5_9ACTN</name>
<dbReference type="SUPFAM" id="SSF53335">
    <property type="entry name" value="S-adenosyl-L-methionine-dependent methyltransferases"/>
    <property type="match status" value="1"/>
</dbReference>
<evidence type="ECO:0000256" key="1">
    <source>
        <dbReference type="ARBA" id="ARBA00022603"/>
    </source>
</evidence>
<proteinExistence type="predicted"/>
<accession>A0ABT2B7C5</accession>
<evidence type="ECO:0000313" key="6">
    <source>
        <dbReference type="EMBL" id="MCS0604420.1"/>
    </source>
</evidence>
<organism evidence="6 7">
    <name type="scientific">Streptomyces pyxinicus</name>
    <dbReference type="NCBI Taxonomy" id="2970331"/>
    <lineage>
        <taxon>Bacteria</taxon>
        <taxon>Bacillati</taxon>
        <taxon>Actinomycetota</taxon>
        <taxon>Actinomycetes</taxon>
        <taxon>Kitasatosporales</taxon>
        <taxon>Streptomycetaceae</taxon>
        <taxon>Streptomyces</taxon>
    </lineage>
</organism>
<sequence length="350" mass="37449">MPFSGALAQPSPAEAEAGRHIDTVFQMLTGHWVAQTVRAAAHLRIADHLAAGDRTADDVARRETSDPATTYRLMRACASLGLLAQEGEGRFTLTPLGQVLREGVPSSLREAALAQGAPGHWRSWGVFPEAVRVGGNGSELALGENLFDYFGKNPAEAALFSKAMSNMTGLVVEDTVALLDLGEAKRVVDLGGADGALVIALLRAHPHLQGQVFDLPHVVAGAERAAAQAGVGDRFTPVPGDFFAEVPEADYYLLKWVLHDWSDDECRAILANCRKAARPGARMLVIEALVGETTDGPDPAAVLDMNMLAVSSGQERDLSEFDALFTATGWKRTDIRPTRSLYSLIELEAV</sequence>
<dbReference type="InterPro" id="IPR036388">
    <property type="entry name" value="WH-like_DNA-bd_sf"/>
</dbReference>